<keyword evidence="2" id="KW-0472">Membrane</keyword>
<evidence type="ECO:0000256" key="2">
    <source>
        <dbReference type="SAM" id="Phobius"/>
    </source>
</evidence>
<reference evidence="4 5" key="1">
    <citation type="submission" date="2019-12" db="EMBL/GenBank/DDBJ databases">
        <title>Mucilaginibacter sp. HME9299 genome sequencing and assembly.</title>
        <authorList>
            <person name="Kang H."/>
            <person name="Kim H."/>
            <person name="Joh K."/>
        </authorList>
    </citation>
    <scope>NUCLEOTIDE SEQUENCE [LARGE SCALE GENOMIC DNA]</scope>
    <source>
        <strain evidence="4 5">HME9299</strain>
    </source>
</reference>
<dbReference type="Pfam" id="PF05036">
    <property type="entry name" value="SPOR"/>
    <property type="match status" value="1"/>
</dbReference>
<evidence type="ECO:0000313" key="5">
    <source>
        <dbReference type="Proteomes" id="UP000434850"/>
    </source>
</evidence>
<feature type="compositionally biased region" description="Basic and acidic residues" evidence="1">
    <location>
        <begin position="279"/>
        <end position="289"/>
    </location>
</feature>
<dbReference type="Proteomes" id="UP000434850">
    <property type="component" value="Unassembled WGS sequence"/>
</dbReference>
<evidence type="ECO:0000313" key="4">
    <source>
        <dbReference type="EMBL" id="MVN89740.1"/>
    </source>
</evidence>
<gene>
    <name evidence="4" type="ORF">GO816_01245</name>
</gene>
<accession>A0A6I4I3X4</accession>
<sequence>MDLSVYISELLNERGNIGIPDIGVFKQVRKRGYYNAEEGKLYPPYFATEFEQTTVSDDVLLQYLTEKSKVSVSSAKFFLDRFVQNTLQQAEIGEARIGNLGWLSKEVDTLHFRSASETTEATAAFGFAPVSLLKKGPESSAAQSTEPKLDAEPENSATASEETIQPVPVTFSIEKELGKAPEALNESPVAKPQTTTSISPLVRQPKPVQHKAEQPAPVVPQPQPEVPQVQKTEALPVADNNDEVPARPFYMRLPFYLGLVLVIAAAAVIMILKNTANDNTRKATDHSEKASPSMDSVKVNTPAPSDTVIIKAPAATDTVARNTALPESTEYAPEVETPTVGARTVVNSNHYNYVLVGGSYGTLELAKAASERYKAVGIGASPFENSRKLFKVALGYYPTYTEGQEAKKQLVKQGKVLNWKLYVETLRK</sequence>
<feature type="transmembrane region" description="Helical" evidence="2">
    <location>
        <begin position="253"/>
        <end position="272"/>
    </location>
</feature>
<comment type="caution">
    <text evidence="4">The sequence shown here is derived from an EMBL/GenBank/DDBJ whole genome shotgun (WGS) entry which is preliminary data.</text>
</comment>
<organism evidence="4 5">
    <name type="scientific">Mucilaginibacter aquatilis</name>
    <dbReference type="NCBI Taxonomy" id="1517760"/>
    <lineage>
        <taxon>Bacteria</taxon>
        <taxon>Pseudomonadati</taxon>
        <taxon>Bacteroidota</taxon>
        <taxon>Sphingobacteriia</taxon>
        <taxon>Sphingobacteriales</taxon>
        <taxon>Sphingobacteriaceae</taxon>
        <taxon>Mucilaginibacter</taxon>
    </lineage>
</organism>
<feature type="region of interest" description="Disordered" evidence="1">
    <location>
        <begin position="180"/>
        <end position="225"/>
    </location>
</feature>
<dbReference type="AlphaFoldDB" id="A0A6I4I3X4"/>
<feature type="region of interest" description="Disordered" evidence="1">
    <location>
        <begin position="279"/>
        <end position="302"/>
    </location>
</feature>
<keyword evidence="2" id="KW-1133">Transmembrane helix</keyword>
<feature type="domain" description="SPOR" evidence="3">
    <location>
        <begin position="352"/>
        <end position="414"/>
    </location>
</feature>
<keyword evidence="2" id="KW-0812">Transmembrane</keyword>
<dbReference type="RefSeq" id="WP_157539535.1">
    <property type="nucleotide sequence ID" value="NZ_WQLA01000001.1"/>
</dbReference>
<evidence type="ECO:0000256" key="1">
    <source>
        <dbReference type="SAM" id="MobiDB-lite"/>
    </source>
</evidence>
<dbReference type="InterPro" id="IPR007730">
    <property type="entry name" value="SPOR-like_dom"/>
</dbReference>
<feature type="region of interest" description="Disordered" evidence="1">
    <location>
        <begin position="136"/>
        <end position="165"/>
    </location>
</feature>
<dbReference type="EMBL" id="WQLA01000001">
    <property type="protein sequence ID" value="MVN89740.1"/>
    <property type="molecule type" value="Genomic_DNA"/>
</dbReference>
<name>A0A6I4I3X4_9SPHI</name>
<dbReference type="GO" id="GO:0042834">
    <property type="term" value="F:peptidoglycan binding"/>
    <property type="evidence" value="ECO:0007669"/>
    <property type="project" value="InterPro"/>
</dbReference>
<keyword evidence="5" id="KW-1185">Reference proteome</keyword>
<evidence type="ECO:0000259" key="3">
    <source>
        <dbReference type="Pfam" id="PF05036"/>
    </source>
</evidence>
<dbReference type="OrthoDB" id="653949at2"/>
<proteinExistence type="predicted"/>
<protein>
    <recommendedName>
        <fullName evidence="3">SPOR domain-containing protein</fullName>
    </recommendedName>
</protein>